<sequence>MINIQHPARRTPAWKPKPSSTRSVAYPSYRRRRRQTTESTRVHQRVPLTGFNNGLSNLPDQSVSPMKNLSTTNNLKCLCELA</sequence>
<reference evidence="2 3" key="1">
    <citation type="submission" date="2023-01" db="EMBL/GenBank/DDBJ databases">
        <authorList>
            <person name="Whitehead M."/>
        </authorList>
    </citation>
    <scope>NUCLEOTIDE SEQUENCE [LARGE SCALE GENOMIC DNA]</scope>
</reference>
<proteinExistence type="predicted"/>
<gene>
    <name evidence="2" type="ORF">MEUPH1_LOCUS10997</name>
</gene>
<organism evidence="2 3">
    <name type="scientific">Macrosiphum euphorbiae</name>
    <name type="common">potato aphid</name>
    <dbReference type="NCBI Taxonomy" id="13131"/>
    <lineage>
        <taxon>Eukaryota</taxon>
        <taxon>Metazoa</taxon>
        <taxon>Ecdysozoa</taxon>
        <taxon>Arthropoda</taxon>
        <taxon>Hexapoda</taxon>
        <taxon>Insecta</taxon>
        <taxon>Pterygota</taxon>
        <taxon>Neoptera</taxon>
        <taxon>Paraneoptera</taxon>
        <taxon>Hemiptera</taxon>
        <taxon>Sternorrhyncha</taxon>
        <taxon>Aphidomorpha</taxon>
        <taxon>Aphidoidea</taxon>
        <taxon>Aphididae</taxon>
        <taxon>Macrosiphini</taxon>
        <taxon>Macrosiphum</taxon>
    </lineage>
</organism>
<evidence type="ECO:0000313" key="3">
    <source>
        <dbReference type="Proteomes" id="UP001160148"/>
    </source>
</evidence>
<protein>
    <submittedName>
        <fullName evidence="2">Uncharacterized protein</fullName>
    </submittedName>
</protein>
<evidence type="ECO:0000256" key="1">
    <source>
        <dbReference type="SAM" id="MobiDB-lite"/>
    </source>
</evidence>
<evidence type="ECO:0000313" key="2">
    <source>
        <dbReference type="EMBL" id="CAI6355104.1"/>
    </source>
</evidence>
<comment type="caution">
    <text evidence="2">The sequence shown here is derived from an EMBL/GenBank/DDBJ whole genome shotgun (WGS) entry which is preliminary data.</text>
</comment>
<dbReference type="Proteomes" id="UP001160148">
    <property type="component" value="Unassembled WGS sequence"/>
</dbReference>
<dbReference type="AlphaFoldDB" id="A0AAV0WH21"/>
<accession>A0AAV0WH21</accession>
<name>A0AAV0WH21_9HEMI</name>
<feature type="region of interest" description="Disordered" evidence="1">
    <location>
        <begin position="1"/>
        <end position="69"/>
    </location>
</feature>
<feature type="compositionally biased region" description="Polar residues" evidence="1">
    <location>
        <begin position="50"/>
        <end position="69"/>
    </location>
</feature>
<keyword evidence="3" id="KW-1185">Reference proteome</keyword>
<dbReference type="EMBL" id="CARXXK010000002">
    <property type="protein sequence ID" value="CAI6355104.1"/>
    <property type="molecule type" value="Genomic_DNA"/>
</dbReference>